<evidence type="ECO:0000313" key="1">
    <source>
        <dbReference type="EMBL" id="QJA94154.1"/>
    </source>
</evidence>
<reference evidence="1" key="1">
    <citation type="submission" date="2020-03" db="EMBL/GenBank/DDBJ databases">
        <title>The deep terrestrial virosphere.</title>
        <authorList>
            <person name="Holmfeldt K."/>
            <person name="Nilsson E."/>
            <person name="Simone D."/>
            <person name="Lopez-Fernandez M."/>
            <person name="Wu X."/>
            <person name="de Brujin I."/>
            <person name="Lundin D."/>
            <person name="Andersson A."/>
            <person name="Bertilsson S."/>
            <person name="Dopson M."/>
        </authorList>
    </citation>
    <scope>NUCLEOTIDE SEQUENCE</scope>
    <source>
        <strain evidence="1">MM415B03959</strain>
    </source>
</reference>
<dbReference type="AlphaFoldDB" id="A0A6M3LLD9"/>
<dbReference type="EMBL" id="MT143208">
    <property type="protein sequence ID" value="QJA94154.1"/>
    <property type="molecule type" value="Genomic_DNA"/>
</dbReference>
<proteinExistence type="predicted"/>
<gene>
    <name evidence="1" type="ORF">MM415B03959_0002</name>
</gene>
<organism evidence="1">
    <name type="scientific">viral metagenome</name>
    <dbReference type="NCBI Taxonomy" id="1070528"/>
    <lineage>
        <taxon>unclassified sequences</taxon>
        <taxon>metagenomes</taxon>
        <taxon>organismal metagenomes</taxon>
    </lineage>
</organism>
<name>A0A6M3LLD9_9ZZZZ</name>
<protein>
    <submittedName>
        <fullName evidence="1">Uncharacterized protein</fullName>
    </submittedName>
</protein>
<accession>A0A6M3LLD9</accession>
<sequence length="93" mass="10827">MRLYESEIETEVLDEHLFLGECAGIALIPRGPLDNHIMFIILTEDDGNWFVSNDGFSSFWLDDLHIQLNRAKKWMEKNATKDGDFGYKFKDTI</sequence>